<comment type="caution">
    <text evidence="2">The sequence shown here is derived from an EMBL/GenBank/DDBJ whole genome shotgun (WGS) entry which is preliminary data.</text>
</comment>
<protein>
    <recommendedName>
        <fullName evidence="4">DUF2927 domain-containing protein</fullName>
    </recommendedName>
</protein>
<gene>
    <name evidence="2" type="ORF">F3N42_02075</name>
</gene>
<dbReference type="RefSeq" id="WP_191621183.1">
    <property type="nucleotide sequence ID" value="NZ_VYXP01000002.1"/>
</dbReference>
<accession>A0A5N0TDW7</accession>
<organism evidence="2 3">
    <name type="scientific">Marinihelvus fidelis</name>
    <dbReference type="NCBI Taxonomy" id="2613842"/>
    <lineage>
        <taxon>Bacteria</taxon>
        <taxon>Pseudomonadati</taxon>
        <taxon>Pseudomonadota</taxon>
        <taxon>Gammaproteobacteria</taxon>
        <taxon>Chromatiales</taxon>
        <taxon>Wenzhouxiangellaceae</taxon>
        <taxon>Marinihelvus</taxon>
    </lineage>
</organism>
<keyword evidence="1" id="KW-0732">Signal</keyword>
<feature type="signal peptide" evidence="1">
    <location>
        <begin position="1"/>
        <end position="26"/>
    </location>
</feature>
<evidence type="ECO:0000313" key="3">
    <source>
        <dbReference type="Proteomes" id="UP000325372"/>
    </source>
</evidence>
<evidence type="ECO:0000256" key="1">
    <source>
        <dbReference type="SAM" id="SignalP"/>
    </source>
</evidence>
<dbReference type="AlphaFoldDB" id="A0A5N0TDW7"/>
<sequence>MTMNLARGLAVLAITTLAVLTNGARAHDEATDQEEVLVQGQRWDELQVYVRTLSEAGPTDQLARWMTYVCTSVIGVLPEHAEMISRRIAALTEALDLDPAPKRCDPKLTIIFSSEADATAAQLADTYTVALGTGGRGKLVAFADSDAPVRWVNIVNECGEGCGLMNSRIRQATTPAFSLMLVVVDNTALAGFDVREIADYLAMVALTSPSQTRRHAKTSVLSMFERERRPGAMFGLTAWDQAYLDALYDLESNLNEKQQRERIEMAMRDALE</sequence>
<name>A0A5N0TDW7_9GAMM</name>
<dbReference type="EMBL" id="VYXP01000002">
    <property type="protein sequence ID" value="KAA9133170.1"/>
    <property type="molecule type" value="Genomic_DNA"/>
</dbReference>
<proteinExistence type="predicted"/>
<dbReference type="Proteomes" id="UP000325372">
    <property type="component" value="Unassembled WGS sequence"/>
</dbReference>
<evidence type="ECO:0000313" key="2">
    <source>
        <dbReference type="EMBL" id="KAA9133170.1"/>
    </source>
</evidence>
<evidence type="ECO:0008006" key="4">
    <source>
        <dbReference type="Google" id="ProtNLM"/>
    </source>
</evidence>
<keyword evidence="3" id="KW-1185">Reference proteome</keyword>
<reference evidence="2 3" key="1">
    <citation type="submission" date="2019-09" db="EMBL/GenBank/DDBJ databases">
        <title>Wenzhouxiangella sp. Genome sequencing and assembly.</title>
        <authorList>
            <person name="Zhang R."/>
        </authorList>
    </citation>
    <scope>NUCLEOTIDE SEQUENCE [LARGE SCALE GENOMIC DNA]</scope>
    <source>
        <strain evidence="2 3">W260</strain>
    </source>
</reference>
<feature type="chain" id="PRO_5024300304" description="DUF2927 domain-containing protein" evidence="1">
    <location>
        <begin position="27"/>
        <end position="272"/>
    </location>
</feature>